<dbReference type="InterPro" id="IPR019734">
    <property type="entry name" value="TPR_rpt"/>
</dbReference>
<feature type="repeat" description="TPR" evidence="3">
    <location>
        <begin position="216"/>
        <end position="249"/>
    </location>
</feature>
<dbReference type="Proteomes" id="UP000641646">
    <property type="component" value="Unassembled WGS sequence"/>
</dbReference>
<dbReference type="InterPro" id="IPR011990">
    <property type="entry name" value="TPR-like_helical_dom_sf"/>
</dbReference>
<keyword evidence="2 3" id="KW-0802">TPR repeat</keyword>
<feature type="repeat" description="TPR" evidence="3">
    <location>
        <begin position="250"/>
        <end position="283"/>
    </location>
</feature>
<dbReference type="SMART" id="SM00028">
    <property type="entry name" value="TPR"/>
    <property type="match status" value="8"/>
</dbReference>
<dbReference type="SUPFAM" id="SSF81901">
    <property type="entry name" value="HCP-like"/>
    <property type="match status" value="1"/>
</dbReference>
<dbReference type="Pfam" id="PF13432">
    <property type="entry name" value="TPR_16"/>
    <property type="match status" value="1"/>
</dbReference>
<dbReference type="PROSITE" id="PS50005">
    <property type="entry name" value="TPR"/>
    <property type="match status" value="7"/>
</dbReference>
<feature type="repeat" description="TPR" evidence="3">
    <location>
        <begin position="148"/>
        <end position="181"/>
    </location>
</feature>
<feature type="repeat" description="TPR" evidence="3">
    <location>
        <begin position="3"/>
        <end position="36"/>
    </location>
</feature>
<keyword evidence="5" id="KW-1185">Reference proteome</keyword>
<dbReference type="Pfam" id="PF00515">
    <property type="entry name" value="TPR_1"/>
    <property type="match status" value="1"/>
</dbReference>
<proteinExistence type="predicted"/>
<dbReference type="Pfam" id="PF13414">
    <property type="entry name" value="TPR_11"/>
    <property type="match status" value="1"/>
</dbReference>
<evidence type="ECO:0000313" key="5">
    <source>
        <dbReference type="Proteomes" id="UP000641646"/>
    </source>
</evidence>
<keyword evidence="1" id="KW-0677">Repeat</keyword>
<evidence type="ECO:0000313" key="4">
    <source>
        <dbReference type="EMBL" id="MBD2179888.1"/>
    </source>
</evidence>
<dbReference type="GO" id="GO:0016757">
    <property type="term" value="F:glycosyltransferase activity"/>
    <property type="evidence" value="ECO:0007669"/>
    <property type="project" value="InterPro"/>
</dbReference>
<dbReference type="SUPFAM" id="SSF48452">
    <property type="entry name" value="TPR-like"/>
    <property type="match status" value="1"/>
</dbReference>
<dbReference type="Pfam" id="PF01075">
    <property type="entry name" value="Glyco_transf_9"/>
    <property type="match status" value="1"/>
</dbReference>
<dbReference type="InterPro" id="IPR002201">
    <property type="entry name" value="Glyco_trans_9"/>
</dbReference>
<dbReference type="PROSITE" id="PS50293">
    <property type="entry name" value="TPR_REGION"/>
    <property type="match status" value="4"/>
</dbReference>
<dbReference type="Pfam" id="PF13424">
    <property type="entry name" value="TPR_12"/>
    <property type="match status" value="1"/>
</dbReference>
<dbReference type="SUPFAM" id="SSF53756">
    <property type="entry name" value="UDP-Glycosyltransferase/glycogen phosphorylase"/>
    <property type="match status" value="1"/>
</dbReference>
<dbReference type="AlphaFoldDB" id="A0A926ZEB7"/>
<dbReference type="PANTHER" id="PTHR44943:SF4">
    <property type="entry name" value="TPR REPEAT-CONTAINING PROTEIN MJ0798"/>
    <property type="match status" value="1"/>
</dbReference>
<reference evidence="4" key="2">
    <citation type="submission" date="2020-08" db="EMBL/GenBank/DDBJ databases">
        <authorList>
            <person name="Chen M."/>
            <person name="Teng W."/>
            <person name="Zhao L."/>
            <person name="Hu C."/>
            <person name="Zhou Y."/>
            <person name="Han B."/>
            <person name="Song L."/>
            <person name="Shu W."/>
        </authorList>
    </citation>
    <scope>NUCLEOTIDE SEQUENCE</scope>
    <source>
        <strain evidence="4">FACHB-1375</strain>
    </source>
</reference>
<gene>
    <name evidence="4" type="ORF">H6G03_01970</name>
</gene>
<dbReference type="Gene3D" id="1.25.40.10">
    <property type="entry name" value="Tetratricopeptide repeat domain"/>
    <property type="match status" value="4"/>
</dbReference>
<comment type="caution">
    <text evidence="4">The sequence shown here is derived from an EMBL/GenBank/DDBJ whole genome shotgun (WGS) entry which is preliminary data.</text>
</comment>
<evidence type="ECO:0000256" key="2">
    <source>
        <dbReference type="ARBA" id="ARBA00022803"/>
    </source>
</evidence>
<dbReference type="EMBL" id="JACJPW010000003">
    <property type="protein sequence ID" value="MBD2179888.1"/>
    <property type="molecule type" value="Genomic_DNA"/>
</dbReference>
<accession>A0A926ZEB7</accession>
<feature type="repeat" description="TPR" evidence="3">
    <location>
        <begin position="182"/>
        <end position="215"/>
    </location>
</feature>
<organism evidence="4 5">
    <name type="scientific">Aerosakkonema funiforme FACHB-1375</name>
    <dbReference type="NCBI Taxonomy" id="2949571"/>
    <lineage>
        <taxon>Bacteria</taxon>
        <taxon>Bacillati</taxon>
        <taxon>Cyanobacteriota</taxon>
        <taxon>Cyanophyceae</taxon>
        <taxon>Oscillatoriophycideae</taxon>
        <taxon>Aerosakkonematales</taxon>
        <taxon>Aerosakkonemataceae</taxon>
        <taxon>Aerosakkonema</taxon>
    </lineage>
</organism>
<dbReference type="RefSeq" id="WP_190461535.1">
    <property type="nucleotide sequence ID" value="NZ_JACJPW010000003.1"/>
</dbReference>
<protein>
    <submittedName>
        <fullName evidence="4">Tetratricopeptide repeat protein</fullName>
    </submittedName>
</protein>
<reference evidence="4" key="1">
    <citation type="journal article" date="2015" name="ISME J.">
        <title>Draft Genome Sequence of Streptomyces incarnatus NRRL8089, which Produces the Nucleoside Antibiotic Sinefungin.</title>
        <authorList>
            <person name="Oshima K."/>
            <person name="Hattori M."/>
            <person name="Shimizu H."/>
            <person name="Fukuda K."/>
            <person name="Nemoto M."/>
            <person name="Inagaki K."/>
            <person name="Tamura T."/>
        </authorList>
    </citation>
    <scope>NUCLEOTIDE SEQUENCE</scope>
    <source>
        <strain evidence="4">FACHB-1375</strain>
    </source>
</reference>
<sequence>MNITDLLKQAEEYLNQDKYDEAIALYEQCIEAAPNVKSNYWQLGLALLLAGREEEAQACWFSVLFEGEPEEIERLTKELLDILQIEGIKYLETGKYEQAEKIYFQFVEQDPKNPIAYKNLGNVLYSQGKLEEAIAYYQEGIELEPNDAITYYHLGNAFHQLNRLEEAIAHYQQSLAISPKSPTVLNNLGNSLQRKGKFEEAIACYQQSITLDSNNALTYNNLGSVFNSQGKMEEALACFQQGLNLEPDNVESYNNLAVSYQKHRQYEKALECCDRAIEIKPNYADAHWNRALILLRLGDYERGFIEYEWRWQRKENQPRFLPKPIWDGSNIEGKTILLQAEQGIGDLIQFIRYVPLLVKLGACIIVESHQQLVRLLRNVEGIDKVVAIGETLPEFDVYIPLLSVPRILGTTLETIPATIPYIAPLKEVRFPLDDSDESYLKVGIVWAGNPKHLDDRKRSTSLQQFLPIFNISHITFYSLQKGPKAAEISEISLPINLVDLNSKINDFADTAAVIAQLDLVITVDTAVAHLAGAMGKPVWVLLCYNPDWRWMIDREDTPWYPSVRLFRQNRSGDWQEVLERVAQTLTEFTRCAL</sequence>
<feature type="repeat" description="TPR" evidence="3">
    <location>
        <begin position="80"/>
        <end position="113"/>
    </location>
</feature>
<evidence type="ECO:0000256" key="3">
    <source>
        <dbReference type="PROSITE-ProRule" id="PRU00339"/>
    </source>
</evidence>
<dbReference type="InterPro" id="IPR051685">
    <property type="entry name" value="Ycf3/AcsC/BcsC/TPR_MFPF"/>
</dbReference>
<dbReference type="PANTHER" id="PTHR44943">
    <property type="entry name" value="CELLULOSE SYNTHASE OPERON PROTEIN C"/>
    <property type="match status" value="1"/>
</dbReference>
<evidence type="ECO:0000256" key="1">
    <source>
        <dbReference type="ARBA" id="ARBA00022737"/>
    </source>
</evidence>
<dbReference type="Gene3D" id="3.40.50.2000">
    <property type="entry name" value="Glycogen Phosphorylase B"/>
    <property type="match status" value="1"/>
</dbReference>
<feature type="repeat" description="TPR" evidence="3">
    <location>
        <begin position="114"/>
        <end position="147"/>
    </location>
</feature>
<name>A0A926ZEB7_9CYAN</name>